<dbReference type="Pfam" id="PF03073">
    <property type="entry name" value="TspO_MBR"/>
    <property type="match status" value="1"/>
</dbReference>
<protein>
    <submittedName>
        <fullName evidence="7">Unannotated protein</fullName>
    </submittedName>
</protein>
<dbReference type="GO" id="GO:0016020">
    <property type="term" value="C:membrane"/>
    <property type="evidence" value="ECO:0007669"/>
    <property type="project" value="UniProtKB-SubCell"/>
</dbReference>
<gene>
    <name evidence="7" type="ORF">UFOPK1740_00231</name>
</gene>
<feature type="transmembrane region" description="Helical" evidence="6">
    <location>
        <begin position="102"/>
        <end position="123"/>
    </location>
</feature>
<evidence type="ECO:0000256" key="6">
    <source>
        <dbReference type="SAM" id="Phobius"/>
    </source>
</evidence>
<feature type="transmembrane region" description="Helical" evidence="6">
    <location>
        <begin position="45"/>
        <end position="66"/>
    </location>
</feature>
<evidence type="ECO:0000256" key="4">
    <source>
        <dbReference type="ARBA" id="ARBA00022989"/>
    </source>
</evidence>
<dbReference type="InterPro" id="IPR004307">
    <property type="entry name" value="TspO_MBR"/>
</dbReference>
<reference evidence="7" key="1">
    <citation type="submission" date="2020-05" db="EMBL/GenBank/DDBJ databases">
        <authorList>
            <person name="Chiriac C."/>
            <person name="Salcher M."/>
            <person name="Ghai R."/>
            <person name="Kavagutti S V."/>
        </authorList>
    </citation>
    <scope>NUCLEOTIDE SEQUENCE</scope>
</reference>
<dbReference type="Gene3D" id="1.20.1260.100">
    <property type="entry name" value="TspO/MBR protein"/>
    <property type="match status" value="1"/>
</dbReference>
<evidence type="ECO:0000256" key="1">
    <source>
        <dbReference type="ARBA" id="ARBA00004141"/>
    </source>
</evidence>
<dbReference type="AlphaFoldDB" id="A0A6J6E3J9"/>
<keyword evidence="4 6" id="KW-1133">Transmembrane helix</keyword>
<dbReference type="CDD" id="cd15904">
    <property type="entry name" value="TSPO_MBR"/>
    <property type="match status" value="1"/>
</dbReference>
<proteinExistence type="inferred from homology"/>
<comment type="subcellular location">
    <subcellularLocation>
        <location evidence="1">Membrane</location>
        <topology evidence="1">Multi-pass membrane protein</topology>
    </subcellularLocation>
</comment>
<keyword evidence="5 6" id="KW-0472">Membrane</keyword>
<dbReference type="EMBL" id="CAEZTU010000006">
    <property type="protein sequence ID" value="CAB4570951.1"/>
    <property type="molecule type" value="Genomic_DNA"/>
</dbReference>
<keyword evidence="3 6" id="KW-0812">Transmembrane</keyword>
<dbReference type="PANTHER" id="PTHR10057">
    <property type="entry name" value="PERIPHERAL-TYPE BENZODIAZEPINE RECEPTOR"/>
    <property type="match status" value="1"/>
</dbReference>
<dbReference type="GO" id="GO:0033013">
    <property type="term" value="P:tetrapyrrole metabolic process"/>
    <property type="evidence" value="ECO:0007669"/>
    <property type="project" value="UniProtKB-ARBA"/>
</dbReference>
<comment type="similarity">
    <text evidence="2">Belongs to the TspO/BZRP family.</text>
</comment>
<feature type="transmembrane region" description="Helical" evidence="6">
    <location>
        <begin position="130"/>
        <end position="153"/>
    </location>
</feature>
<evidence type="ECO:0000256" key="3">
    <source>
        <dbReference type="ARBA" id="ARBA00022692"/>
    </source>
</evidence>
<organism evidence="7">
    <name type="scientific">freshwater metagenome</name>
    <dbReference type="NCBI Taxonomy" id="449393"/>
    <lineage>
        <taxon>unclassified sequences</taxon>
        <taxon>metagenomes</taxon>
        <taxon>ecological metagenomes</taxon>
    </lineage>
</organism>
<name>A0A6J6E3J9_9ZZZZ</name>
<feature type="transmembrane region" description="Helical" evidence="6">
    <location>
        <begin position="7"/>
        <end position="25"/>
    </location>
</feature>
<evidence type="ECO:0000313" key="7">
    <source>
        <dbReference type="EMBL" id="CAB4570951.1"/>
    </source>
</evidence>
<dbReference type="InterPro" id="IPR038330">
    <property type="entry name" value="TspO/MBR-related_sf"/>
</dbReference>
<evidence type="ECO:0000256" key="2">
    <source>
        <dbReference type="ARBA" id="ARBA00007524"/>
    </source>
</evidence>
<evidence type="ECO:0000256" key="5">
    <source>
        <dbReference type="ARBA" id="ARBA00023136"/>
    </source>
</evidence>
<accession>A0A6J6E3J9</accession>
<sequence length="156" mass="17456">MAKTIFAFLNVSLVALYAIGSGLWVNTGDGFYRSLKRPFWQPPDFVFGLAWPYNFLVLIIAGIFVANNANSFFRVLYTVLFAFSVVTALLWAYSFYIQHNLILAAISLAVTALLTIPMVAIAFQTKVWFGLILIPYQLWLIVATSLSIGYQVLNEG</sequence>
<dbReference type="PANTHER" id="PTHR10057:SF0">
    <property type="entry name" value="TRANSLOCATOR PROTEIN"/>
    <property type="match status" value="1"/>
</dbReference>
<feature type="transmembrane region" description="Helical" evidence="6">
    <location>
        <begin position="75"/>
        <end position="96"/>
    </location>
</feature>